<keyword evidence="1" id="KW-0472">Membrane</keyword>
<proteinExistence type="predicted"/>
<keyword evidence="1" id="KW-0812">Transmembrane</keyword>
<dbReference type="PANTHER" id="PTHR22911">
    <property type="entry name" value="ACYL-MALONYL CONDENSING ENZYME-RELATED"/>
    <property type="match status" value="1"/>
</dbReference>
<keyword evidence="1" id="KW-1133">Transmembrane helix</keyword>
<feature type="transmembrane region" description="Helical" evidence="1">
    <location>
        <begin position="264"/>
        <end position="282"/>
    </location>
</feature>
<feature type="domain" description="EamA" evidence="2">
    <location>
        <begin position="8"/>
        <end position="140"/>
    </location>
</feature>
<dbReference type="SUPFAM" id="SSF103481">
    <property type="entry name" value="Multidrug resistance efflux transporter EmrE"/>
    <property type="match status" value="2"/>
</dbReference>
<evidence type="ECO:0000313" key="4">
    <source>
        <dbReference type="Proteomes" id="UP000477849"/>
    </source>
</evidence>
<feature type="transmembrane region" description="Helical" evidence="1">
    <location>
        <begin position="67"/>
        <end position="89"/>
    </location>
</feature>
<feature type="transmembrane region" description="Helical" evidence="1">
    <location>
        <begin position="206"/>
        <end position="224"/>
    </location>
</feature>
<feature type="transmembrane region" description="Helical" evidence="1">
    <location>
        <begin position="150"/>
        <end position="167"/>
    </location>
</feature>
<dbReference type="RefSeq" id="WP_163899571.1">
    <property type="nucleotide sequence ID" value="NZ_CP048427.1"/>
</dbReference>
<gene>
    <name evidence="3" type="ORF">G6N76_04495</name>
</gene>
<comment type="caution">
    <text evidence="3">The sequence shown here is derived from an EMBL/GenBank/DDBJ whole genome shotgun (WGS) entry which is preliminary data.</text>
</comment>
<dbReference type="InterPro" id="IPR037185">
    <property type="entry name" value="EmrE-like"/>
</dbReference>
<evidence type="ECO:0000259" key="2">
    <source>
        <dbReference type="Pfam" id="PF00892"/>
    </source>
</evidence>
<sequence>MALSSNTKGALLMAASMAGFTINDALTKAVTPYMNVGQIMLLRGVMTTMLVYLIARQMGALVHIRSLIQPLVLLRILCETLSTIAYLSALRQMPLANASSILQSLPLAVTLGAALFLREPVGWRRWTAIIVGFIGVLIIIRPGPEGFTHASLYVVLSVFFAASRDLVTKKIDTAIPSLSVTLSTAAGITLTGAALVMPLGGWQPVSGVHFATLALASVLLFVGYQSIIMAMRTGEISFIAPFRYMSLLWAVLLGMILFGEVPDAWMMTGAAIVIGSGLYTFYRENKRKIKNPVGQQSQPGSPL</sequence>
<feature type="transmembrane region" description="Helical" evidence="1">
    <location>
        <begin position="179"/>
        <end position="200"/>
    </location>
</feature>
<evidence type="ECO:0000313" key="3">
    <source>
        <dbReference type="EMBL" id="NGO62922.1"/>
    </source>
</evidence>
<evidence type="ECO:0000256" key="1">
    <source>
        <dbReference type="SAM" id="Phobius"/>
    </source>
</evidence>
<feature type="transmembrane region" description="Helical" evidence="1">
    <location>
        <begin position="236"/>
        <end position="258"/>
    </location>
</feature>
<organism evidence="3 4">
    <name type="scientific">Rhizobium daejeonense</name>
    <dbReference type="NCBI Taxonomy" id="240521"/>
    <lineage>
        <taxon>Bacteria</taxon>
        <taxon>Pseudomonadati</taxon>
        <taxon>Pseudomonadota</taxon>
        <taxon>Alphaproteobacteria</taxon>
        <taxon>Hyphomicrobiales</taxon>
        <taxon>Rhizobiaceae</taxon>
        <taxon>Rhizobium/Agrobacterium group</taxon>
        <taxon>Rhizobium</taxon>
    </lineage>
</organism>
<dbReference type="EMBL" id="JAAKZH010000001">
    <property type="protein sequence ID" value="NGO62922.1"/>
    <property type="molecule type" value="Genomic_DNA"/>
</dbReference>
<dbReference type="Gene3D" id="1.10.3730.20">
    <property type="match status" value="1"/>
</dbReference>
<feature type="transmembrane region" description="Helical" evidence="1">
    <location>
        <begin position="126"/>
        <end position="144"/>
    </location>
</feature>
<dbReference type="AlphaFoldDB" id="A0A6M1RNR0"/>
<feature type="transmembrane region" description="Helical" evidence="1">
    <location>
        <begin position="39"/>
        <end position="55"/>
    </location>
</feature>
<dbReference type="PANTHER" id="PTHR22911:SF135">
    <property type="entry name" value="BLR4310 PROTEIN"/>
    <property type="match status" value="1"/>
</dbReference>
<keyword evidence="4" id="KW-1185">Reference proteome</keyword>
<protein>
    <submittedName>
        <fullName evidence="3">DMT family transporter</fullName>
    </submittedName>
</protein>
<name>A0A6M1RNR0_9HYPH</name>
<dbReference type="GO" id="GO:0016020">
    <property type="term" value="C:membrane"/>
    <property type="evidence" value="ECO:0007669"/>
    <property type="project" value="InterPro"/>
</dbReference>
<dbReference type="Pfam" id="PF00892">
    <property type="entry name" value="EamA"/>
    <property type="match status" value="1"/>
</dbReference>
<accession>A0A6M1RNR0</accession>
<dbReference type="InterPro" id="IPR000620">
    <property type="entry name" value="EamA_dom"/>
</dbReference>
<feature type="transmembrane region" description="Helical" evidence="1">
    <location>
        <begin position="95"/>
        <end position="117"/>
    </location>
</feature>
<reference evidence="3 4" key="1">
    <citation type="submission" date="2020-02" db="EMBL/GenBank/DDBJ databases">
        <title>Genome sequence of the type strain CCBAU10050 of Rhizobium daejeonense.</title>
        <authorList>
            <person name="Gao J."/>
            <person name="Sun J."/>
        </authorList>
    </citation>
    <scope>NUCLEOTIDE SEQUENCE [LARGE SCALE GENOMIC DNA]</scope>
    <source>
        <strain evidence="3 4">CCBAU10050</strain>
    </source>
</reference>
<dbReference type="Proteomes" id="UP000477849">
    <property type="component" value="Unassembled WGS sequence"/>
</dbReference>